<feature type="region of interest" description="Disordered" evidence="1">
    <location>
        <begin position="1"/>
        <end position="63"/>
    </location>
</feature>
<dbReference type="Proteomes" id="UP001153954">
    <property type="component" value="Unassembled WGS sequence"/>
</dbReference>
<feature type="compositionally biased region" description="Gly residues" evidence="1">
    <location>
        <begin position="29"/>
        <end position="41"/>
    </location>
</feature>
<sequence length="116" mass="12095">MCGPISGGTPSGVAGSPVVGGTRKRGESVGTGGAVGEGVAPGGRREMGGRFFPPFGGRSGRVRSSVPYRWARKRSGWARRRTSHWAPGPADVRAQLRGFAIWGSWESSGGRDAKAR</sequence>
<gene>
    <name evidence="2" type="ORF">EEDITHA_LOCUS1228</name>
</gene>
<protein>
    <submittedName>
        <fullName evidence="2">Uncharacterized protein</fullName>
    </submittedName>
</protein>
<keyword evidence="3" id="KW-1185">Reference proteome</keyword>
<proteinExistence type="predicted"/>
<evidence type="ECO:0000256" key="1">
    <source>
        <dbReference type="SAM" id="MobiDB-lite"/>
    </source>
</evidence>
<feature type="compositionally biased region" description="Gly residues" evidence="1">
    <location>
        <begin position="1"/>
        <end position="10"/>
    </location>
</feature>
<comment type="caution">
    <text evidence="2">The sequence shown here is derived from an EMBL/GenBank/DDBJ whole genome shotgun (WGS) entry which is preliminary data.</text>
</comment>
<evidence type="ECO:0000313" key="3">
    <source>
        <dbReference type="Proteomes" id="UP001153954"/>
    </source>
</evidence>
<accession>A0AAU9TG32</accession>
<dbReference type="EMBL" id="CAKOGL010000003">
    <property type="protein sequence ID" value="CAH2084681.1"/>
    <property type="molecule type" value="Genomic_DNA"/>
</dbReference>
<dbReference type="AlphaFoldDB" id="A0AAU9TG32"/>
<evidence type="ECO:0000313" key="2">
    <source>
        <dbReference type="EMBL" id="CAH2084681.1"/>
    </source>
</evidence>
<reference evidence="2" key="1">
    <citation type="submission" date="2022-03" db="EMBL/GenBank/DDBJ databases">
        <authorList>
            <person name="Tunstrom K."/>
        </authorList>
    </citation>
    <scope>NUCLEOTIDE SEQUENCE</scope>
</reference>
<feature type="compositionally biased region" description="Low complexity" evidence="1">
    <location>
        <begin position="11"/>
        <end position="21"/>
    </location>
</feature>
<name>A0AAU9TG32_EUPED</name>
<organism evidence="2 3">
    <name type="scientific">Euphydryas editha</name>
    <name type="common">Edith's checkerspot</name>
    <dbReference type="NCBI Taxonomy" id="104508"/>
    <lineage>
        <taxon>Eukaryota</taxon>
        <taxon>Metazoa</taxon>
        <taxon>Ecdysozoa</taxon>
        <taxon>Arthropoda</taxon>
        <taxon>Hexapoda</taxon>
        <taxon>Insecta</taxon>
        <taxon>Pterygota</taxon>
        <taxon>Neoptera</taxon>
        <taxon>Endopterygota</taxon>
        <taxon>Lepidoptera</taxon>
        <taxon>Glossata</taxon>
        <taxon>Ditrysia</taxon>
        <taxon>Papilionoidea</taxon>
        <taxon>Nymphalidae</taxon>
        <taxon>Nymphalinae</taxon>
        <taxon>Euphydryas</taxon>
    </lineage>
</organism>